<sequence>MRLAELLHREMQARGVKARPLALKAGLGETAVRDILQGKSQQPRRRTLEKIAAALGLPAGYFLDMANLAGPAFDGYPPDPVADHAGGRGAAQDADHLFDAAASGFPAMPAAPLGIAVKGRLDGAGTLHPLAPGDLREVPLPPGESNPTLLSCYIMDDDSMADTLVRGSYFIVKDIRAGGTIAPSNDYLIMAEGRCYLRQLYQDEAGCLWFIAMPKSPRPGLAAFAANMDMPGAAMHDDPQALGVRDILGRIVYDARLRQ</sequence>
<dbReference type="Pfam" id="PF13560">
    <property type="entry name" value="HTH_31"/>
    <property type="match status" value="1"/>
</dbReference>
<dbReference type="AlphaFoldDB" id="A0A3M0CSN1"/>
<evidence type="ECO:0000313" key="3">
    <source>
        <dbReference type="Proteomes" id="UP000271227"/>
    </source>
</evidence>
<dbReference type="OrthoDB" id="6867563at2"/>
<dbReference type="Proteomes" id="UP000271227">
    <property type="component" value="Unassembled WGS sequence"/>
</dbReference>
<dbReference type="SMART" id="SM00530">
    <property type="entry name" value="HTH_XRE"/>
    <property type="match status" value="1"/>
</dbReference>
<proteinExistence type="predicted"/>
<dbReference type="InterPro" id="IPR001387">
    <property type="entry name" value="Cro/C1-type_HTH"/>
</dbReference>
<dbReference type="PROSITE" id="PS50943">
    <property type="entry name" value="HTH_CROC1"/>
    <property type="match status" value="1"/>
</dbReference>
<dbReference type="EMBL" id="REFR01000009">
    <property type="protein sequence ID" value="RMB11885.1"/>
    <property type="molecule type" value="Genomic_DNA"/>
</dbReference>
<protein>
    <submittedName>
        <fullName evidence="2">Helix-turn-helix protein</fullName>
    </submittedName>
</protein>
<accession>A0A3M0CSN1</accession>
<dbReference type="InParanoid" id="A0A3M0CSN1"/>
<dbReference type="GO" id="GO:0003677">
    <property type="term" value="F:DNA binding"/>
    <property type="evidence" value="ECO:0007669"/>
    <property type="project" value="InterPro"/>
</dbReference>
<dbReference type="CDD" id="cd00093">
    <property type="entry name" value="HTH_XRE"/>
    <property type="match status" value="1"/>
</dbReference>
<dbReference type="SUPFAM" id="SSF47413">
    <property type="entry name" value="lambda repressor-like DNA-binding domains"/>
    <property type="match status" value="1"/>
</dbReference>
<feature type="domain" description="HTH cro/C1-type" evidence="1">
    <location>
        <begin position="21"/>
        <end position="62"/>
    </location>
</feature>
<dbReference type="Gene3D" id="1.10.260.40">
    <property type="entry name" value="lambda repressor-like DNA-binding domains"/>
    <property type="match status" value="1"/>
</dbReference>
<keyword evidence="3" id="KW-1185">Reference proteome</keyword>
<evidence type="ECO:0000259" key="1">
    <source>
        <dbReference type="PROSITE" id="PS50943"/>
    </source>
</evidence>
<reference evidence="2 3" key="1">
    <citation type="submission" date="2018-10" db="EMBL/GenBank/DDBJ databases">
        <title>Genomic Encyclopedia of Archaeal and Bacterial Type Strains, Phase II (KMG-II): from individual species to whole genera.</title>
        <authorList>
            <person name="Goeker M."/>
        </authorList>
    </citation>
    <scope>NUCLEOTIDE SEQUENCE [LARGE SCALE GENOMIC DNA]</scope>
    <source>
        <strain evidence="2 3">DSM 25217</strain>
    </source>
</reference>
<organism evidence="2 3">
    <name type="scientific">Eilatimonas milleporae</name>
    <dbReference type="NCBI Taxonomy" id="911205"/>
    <lineage>
        <taxon>Bacteria</taxon>
        <taxon>Pseudomonadati</taxon>
        <taxon>Pseudomonadota</taxon>
        <taxon>Alphaproteobacteria</taxon>
        <taxon>Kordiimonadales</taxon>
        <taxon>Kordiimonadaceae</taxon>
        <taxon>Eilatimonas</taxon>
    </lineage>
</organism>
<dbReference type="RefSeq" id="WP_121937116.1">
    <property type="nucleotide sequence ID" value="NZ_REFR01000009.1"/>
</dbReference>
<dbReference type="InterPro" id="IPR010982">
    <property type="entry name" value="Lambda_DNA-bd_dom_sf"/>
</dbReference>
<name>A0A3M0CSN1_9PROT</name>
<evidence type="ECO:0000313" key="2">
    <source>
        <dbReference type="EMBL" id="RMB11885.1"/>
    </source>
</evidence>
<gene>
    <name evidence="2" type="ORF">BXY39_0372</name>
</gene>
<comment type="caution">
    <text evidence="2">The sequence shown here is derived from an EMBL/GenBank/DDBJ whole genome shotgun (WGS) entry which is preliminary data.</text>
</comment>